<proteinExistence type="predicted"/>
<evidence type="ECO:0000313" key="3">
    <source>
        <dbReference type="Proteomes" id="UP001180020"/>
    </source>
</evidence>
<dbReference type="AlphaFoldDB" id="A0AAV9CWG3"/>
<reference evidence="2" key="2">
    <citation type="submission" date="2023-06" db="EMBL/GenBank/DDBJ databases">
        <authorList>
            <person name="Ma L."/>
            <person name="Liu K.-W."/>
            <person name="Li Z."/>
            <person name="Hsiao Y.-Y."/>
            <person name="Qi Y."/>
            <person name="Fu T."/>
            <person name="Tang G."/>
            <person name="Zhang D."/>
            <person name="Sun W.-H."/>
            <person name="Liu D.-K."/>
            <person name="Li Y."/>
            <person name="Chen G.-Z."/>
            <person name="Liu X.-D."/>
            <person name="Liao X.-Y."/>
            <person name="Jiang Y.-T."/>
            <person name="Yu X."/>
            <person name="Hao Y."/>
            <person name="Huang J."/>
            <person name="Zhao X.-W."/>
            <person name="Ke S."/>
            <person name="Chen Y.-Y."/>
            <person name="Wu W.-L."/>
            <person name="Hsu J.-L."/>
            <person name="Lin Y.-F."/>
            <person name="Huang M.-D."/>
            <person name="Li C.-Y."/>
            <person name="Huang L."/>
            <person name="Wang Z.-W."/>
            <person name="Zhao X."/>
            <person name="Zhong W.-Y."/>
            <person name="Peng D.-H."/>
            <person name="Ahmad S."/>
            <person name="Lan S."/>
            <person name="Zhang J.-S."/>
            <person name="Tsai W.-C."/>
            <person name="Van De Peer Y."/>
            <person name="Liu Z.-J."/>
        </authorList>
    </citation>
    <scope>NUCLEOTIDE SEQUENCE</scope>
    <source>
        <strain evidence="2">CP</strain>
        <tissue evidence="2">Leaves</tissue>
    </source>
</reference>
<evidence type="ECO:0000256" key="1">
    <source>
        <dbReference type="SAM" id="MobiDB-lite"/>
    </source>
</evidence>
<sequence length="252" mass="27885">MCRGNEYHDFHDRREREGDRLNIRGFRLRLSVSHADHSEPLPETLTLVYFPRVVDDLSAAAYVALHRVRPTGPGWRREAVYASADRVRVGSGARFEIYVGGERVLKGGFRPGCDGGWRLGCECAAEGGEVGGFSEAEVQVAAEAAEGPMREKVEMRRRRRRSVSGLEEIPEEEEEGLDGCDCECGGEWEMVGSSDGWDEEEVEGLSWAVDLGIGLCVLGWGFWSPRLPIRPSKGGSRSPKGYKSPLKILSTN</sequence>
<accession>A0AAV9CWG3</accession>
<reference evidence="2" key="1">
    <citation type="journal article" date="2023" name="Nat. Commun.">
        <title>Diploid and tetraploid genomes of Acorus and the evolution of monocots.</title>
        <authorList>
            <person name="Ma L."/>
            <person name="Liu K.W."/>
            <person name="Li Z."/>
            <person name="Hsiao Y.Y."/>
            <person name="Qi Y."/>
            <person name="Fu T."/>
            <person name="Tang G.D."/>
            <person name="Zhang D."/>
            <person name="Sun W.H."/>
            <person name="Liu D.K."/>
            <person name="Li Y."/>
            <person name="Chen G.Z."/>
            <person name="Liu X.D."/>
            <person name="Liao X.Y."/>
            <person name="Jiang Y.T."/>
            <person name="Yu X."/>
            <person name="Hao Y."/>
            <person name="Huang J."/>
            <person name="Zhao X.W."/>
            <person name="Ke S."/>
            <person name="Chen Y.Y."/>
            <person name="Wu W.L."/>
            <person name="Hsu J.L."/>
            <person name="Lin Y.F."/>
            <person name="Huang M.D."/>
            <person name="Li C.Y."/>
            <person name="Huang L."/>
            <person name="Wang Z.W."/>
            <person name="Zhao X."/>
            <person name="Zhong W.Y."/>
            <person name="Peng D.H."/>
            <person name="Ahmad S."/>
            <person name="Lan S."/>
            <person name="Zhang J.S."/>
            <person name="Tsai W.C."/>
            <person name="Van de Peer Y."/>
            <person name="Liu Z.J."/>
        </authorList>
    </citation>
    <scope>NUCLEOTIDE SEQUENCE</scope>
    <source>
        <strain evidence="2">CP</strain>
    </source>
</reference>
<dbReference type="EMBL" id="JAUJYO010000017">
    <property type="protein sequence ID" value="KAK1293556.1"/>
    <property type="molecule type" value="Genomic_DNA"/>
</dbReference>
<name>A0AAV9CWG3_ACOCL</name>
<dbReference type="Proteomes" id="UP001180020">
    <property type="component" value="Unassembled WGS sequence"/>
</dbReference>
<feature type="region of interest" description="Disordered" evidence="1">
    <location>
        <begin position="232"/>
        <end position="252"/>
    </location>
</feature>
<dbReference type="PANTHER" id="PTHR37244:SF1">
    <property type="entry name" value="NADP-SPECIFIC GLUTAMATE DEHYDROGENASE"/>
    <property type="match status" value="1"/>
</dbReference>
<protein>
    <submittedName>
        <fullName evidence="2">Uncharacterized protein</fullName>
    </submittedName>
</protein>
<gene>
    <name evidence="2" type="ORF">QJS10_CPB17g01661</name>
</gene>
<dbReference type="PANTHER" id="PTHR37244">
    <property type="entry name" value="NADP-SPECIFIC GLUTAMATE DEHYDROGENASE"/>
    <property type="match status" value="1"/>
</dbReference>
<comment type="caution">
    <text evidence="2">The sequence shown here is derived from an EMBL/GenBank/DDBJ whole genome shotgun (WGS) entry which is preliminary data.</text>
</comment>
<keyword evidence="3" id="KW-1185">Reference proteome</keyword>
<evidence type="ECO:0000313" key="2">
    <source>
        <dbReference type="EMBL" id="KAK1293556.1"/>
    </source>
</evidence>
<organism evidence="2 3">
    <name type="scientific">Acorus calamus</name>
    <name type="common">Sweet flag</name>
    <dbReference type="NCBI Taxonomy" id="4465"/>
    <lineage>
        <taxon>Eukaryota</taxon>
        <taxon>Viridiplantae</taxon>
        <taxon>Streptophyta</taxon>
        <taxon>Embryophyta</taxon>
        <taxon>Tracheophyta</taxon>
        <taxon>Spermatophyta</taxon>
        <taxon>Magnoliopsida</taxon>
        <taxon>Liliopsida</taxon>
        <taxon>Acoraceae</taxon>
        <taxon>Acorus</taxon>
    </lineage>
</organism>